<name>A0A8X6U2E5_NEPPI</name>
<dbReference type="Proteomes" id="UP000887013">
    <property type="component" value="Unassembled WGS sequence"/>
</dbReference>
<gene>
    <name evidence="2" type="ORF">NPIL_263491</name>
</gene>
<feature type="compositionally biased region" description="Polar residues" evidence="1">
    <location>
        <begin position="1"/>
        <end position="12"/>
    </location>
</feature>
<evidence type="ECO:0000256" key="1">
    <source>
        <dbReference type="SAM" id="MobiDB-lite"/>
    </source>
</evidence>
<comment type="caution">
    <text evidence="2">The sequence shown here is derived from an EMBL/GenBank/DDBJ whole genome shotgun (WGS) entry which is preliminary data.</text>
</comment>
<accession>A0A8X6U2E5</accession>
<proteinExistence type="predicted"/>
<protein>
    <submittedName>
        <fullName evidence="2">Uncharacterized protein</fullName>
    </submittedName>
</protein>
<evidence type="ECO:0000313" key="3">
    <source>
        <dbReference type="Proteomes" id="UP000887013"/>
    </source>
</evidence>
<dbReference type="EMBL" id="BMAW01119154">
    <property type="protein sequence ID" value="GFT83230.1"/>
    <property type="molecule type" value="Genomic_DNA"/>
</dbReference>
<dbReference type="AlphaFoldDB" id="A0A8X6U2E5"/>
<organism evidence="2 3">
    <name type="scientific">Nephila pilipes</name>
    <name type="common">Giant wood spider</name>
    <name type="synonym">Nephila maculata</name>
    <dbReference type="NCBI Taxonomy" id="299642"/>
    <lineage>
        <taxon>Eukaryota</taxon>
        <taxon>Metazoa</taxon>
        <taxon>Ecdysozoa</taxon>
        <taxon>Arthropoda</taxon>
        <taxon>Chelicerata</taxon>
        <taxon>Arachnida</taxon>
        <taxon>Araneae</taxon>
        <taxon>Araneomorphae</taxon>
        <taxon>Entelegynae</taxon>
        <taxon>Araneoidea</taxon>
        <taxon>Nephilidae</taxon>
        <taxon>Nephila</taxon>
    </lineage>
</organism>
<reference evidence="2" key="1">
    <citation type="submission" date="2020-08" db="EMBL/GenBank/DDBJ databases">
        <title>Multicomponent nature underlies the extraordinary mechanical properties of spider dragline silk.</title>
        <authorList>
            <person name="Kono N."/>
            <person name="Nakamura H."/>
            <person name="Mori M."/>
            <person name="Yoshida Y."/>
            <person name="Ohtoshi R."/>
            <person name="Malay A.D."/>
            <person name="Moran D.A.P."/>
            <person name="Tomita M."/>
            <person name="Numata K."/>
            <person name="Arakawa K."/>
        </authorList>
    </citation>
    <scope>NUCLEOTIDE SEQUENCE</scope>
</reference>
<keyword evidence="3" id="KW-1185">Reference proteome</keyword>
<feature type="compositionally biased region" description="Basic and acidic residues" evidence="1">
    <location>
        <begin position="13"/>
        <end position="22"/>
    </location>
</feature>
<evidence type="ECO:0000313" key="2">
    <source>
        <dbReference type="EMBL" id="GFT83230.1"/>
    </source>
</evidence>
<feature type="region of interest" description="Disordered" evidence="1">
    <location>
        <begin position="1"/>
        <end position="48"/>
    </location>
</feature>
<sequence>MNESKITITPSKRNTDTNKECDTYSTTSPAVDSPEYSPASPPNQPPFTAQYRSCNPFLKDYKPEKSMTIHYDESFSKTAQETRDLGVPDKTVYKYGNRKYTFCR</sequence>